<gene>
    <name evidence="2" type="ORF">JRO89_XS15G0139300</name>
</gene>
<dbReference type="SUPFAM" id="SSF57756">
    <property type="entry name" value="Retrovirus zinc finger-like domains"/>
    <property type="match status" value="1"/>
</dbReference>
<dbReference type="EMBL" id="JAFEMO010000015">
    <property type="protein sequence ID" value="KAH7544276.1"/>
    <property type="molecule type" value="Genomic_DNA"/>
</dbReference>
<reference evidence="2 3" key="1">
    <citation type="submission" date="2021-02" db="EMBL/GenBank/DDBJ databases">
        <title>Plant Genome Project.</title>
        <authorList>
            <person name="Zhang R.-G."/>
        </authorList>
    </citation>
    <scope>NUCLEOTIDE SEQUENCE [LARGE SCALE GENOMIC DNA]</scope>
    <source>
        <tissue evidence="2">Leaves</tissue>
    </source>
</reference>
<feature type="region of interest" description="Disordered" evidence="1">
    <location>
        <begin position="62"/>
        <end position="116"/>
    </location>
</feature>
<feature type="compositionally biased region" description="Polar residues" evidence="1">
    <location>
        <begin position="128"/>
        <end position="143"/>
    </location>
</feature>
<name>A0ABQ8H266_9ROSI</name>
<comment type="caution">
    <text evidence="2">The sequence shown here is derived from an EMBL/GenBank/DDBJ whole genome shotgun (WGS) entry which is preliminary data.</text>
</comment>
<evidence type="ECO:0000313" key="2">
    <source>
        <dbReference type="EMBL" id="KAH7544276.1"/>
    </source>
</evidence>
<evidence type="ECO:0000256" key="1">
    <source>
        <dbReference type="SAM" id="MobiDB-lite"/>
    </source>
</evidence>
<feature type="region of interest" description="Disordered" evidence="1">
    <location>
        <begin position="21"/>
        <end position="49"/>
    </location>
</feature>
<dbReference type="InterPro" id="IPR036875">
    <property type="entry name" value="Znf_CCHC_sf"/>
</dbReference>
<organism evidence="2 3">
    <name type="scientific">Xanthoceras sorbifolium</name>
    <dbReference type="NCBI Taxonomy" id="99658"/>
    <lineage>
        <taxon>Eukaryota</taxon>
        <taxon>Viridiplantae</taxon>
        <taxon>Streptophyta</taxon>
        <taxon>Embryophyta</taxon>
        <taxon>Tracheophyta</taxon>
        <taxon>Spermatophyta</taxon>
        <taxon>Magnoliopsida</taxon>
        <taxon>eudicotyledons</taxon>
        <taxon>Gunneridae</taxon>
        <taxon>Pentapetalae</taxon>
        <taxon>rosids</taxon>
        <taxon>malvids</taxon>
        <taxon>Sapindales</taxon>
        <taxon>Sapindaceae</taxon>
        <taxon>Xanthoceroideae</taxon>
        <taxon>Xanthoceras</taxon>
    </lineage>
</organism>
<feature type="compositionally biased region" description="Low complexity" evidence="1">
    <location>
        <begin position="144"/>
        <end position="158"/>
    </location>
</feature>
<evidence type="ECO:0000313" key="3">
    <source>
        <dbReference type="Proteomes" id="UP000827721"/>
    </source>
</evidence>
<dbReference type="Proteomes" id="UP000827721">
    <property type="component" value="Unassembled WGS sequence"/>
</dbReference>
<sequence length="202" mass="22100">MHPIPDEHLWPDVEFPTVLPPLKRRRPGKPKLQRRKGLNEPKKVPRSSSLKCSICHEVGHNSRTCKKKNDGQSGRNQSTTTSLALSTSTATNRRRMEVDSSSTSVPVDSNNQTIPPTSSTVTRVLWYSNTPAPSSNENQFGSLSQQDVSQSAPQPSQQCSARSFTGLAAAAFIGSVGLFEAACICSTKMSRLIVVTLHRRDN</sequence>
<feature type="compositionally biased region" description="Low complexity" evidence="1">
    <location>
        <begin position="78"/>
        <end position="91"/>
    </location>
</feature>
<feature type="region of interest" description="Disordered" evidence="1">
    <location>
        <begin position="128"/>
        <end position="158"/>
    </location>
</feature>
<keyword evidence="3" id="KW-1185">Reference proteome</keyword>
<accession>A0ABQ8H266</accession>
<feature type="compositionally biased region" description="Low complexity" evidence="1">
    <location>
        <begin position="99"/>
        <end position="109"/>
    </location>
</feature>
<feature type="compositionally biased region" description="Basic residues" evidence="1">
    <location>
        <begin position="22"/>
        <end position="36"/>
    </location>
</feature>
<proteinExistence type="predicted"/>
<protein>
    <submittedName>
        <fullName evidence="2">Uncharacterized protein</fullName>
    </submittedName>
</protein>